<protein>
    <recommendedName>
        <fullName evidence="3">Winged helix-turn-helix transcriptional regulator</fullName>
    </recommendedName>
</protein>
<dbReference type="InterPro" id="IPR036390">
    <property type="entry name" value="WH_DNA-bd_sf"/>
</dbReference>
<reference evidence="1 2" key="1">
    <citation type="submission" date="2017-09" db="EMBL/GenBank/DDBJ databases">
        <title>Depth-based differentiation of microbial function through sediment-hosted aquifers and enrichment of novel symbionts in the deep terrestrial subsurface.</title>
        <authorList>
            <person name="Probst A.J."/>
            <person name="Ladd B."/>
            <person name="Jarett J.K."/>
            <person name="Geller-Mcgrath D.E."/>
            <person name="Sieber C.M."/>
            <person name="Emerson J.B."/>
            <person name="Anantharaman K."/>
            <person name="Thomas B.C."/>
            <person name="Malmstrom R."/>
            <person name="Stieglmeier M."/>
            <person name="Klingl A."/>
            <person name="Woyke T."/>
            <person name="Ryan C.M."/>
            <person name="Banfield J.F."/>
        </authorList>
    </citation>
    <scope>NUCLEOTIDE SEQUENCE [LARGE SCALE GENOMIC DNA]</scope>
    <source>
        <strain evidence="1">CG23_combo_of_CG06-09_8_20_14_all_41_10</strain>
    </source>
</reference>
<dbReference type="Pfam" id="PF13412">
    <property type="entry name" value="HTH_24"/>
    <property type="match status" value="1"/>
</dbReference>
<comment type="caution">
    <text evidence="1">The sequence shown here is derived from an EMBL/GenBank/DDBJ whole genome shotgun (WGS) entry which is preliminary data.</text>
</comment>
<dbReference type="SUPFAM" id="SSF46785">
    <property type="entry name" value="Winged helix' DNA-binding domain"/>
    <property type="match status" value="1"/>
</dbReference>
<name>A0A2G9YJ74_9BACT</name>
<dbReference type="AlphaFoldDB" id="A0A2G9YJ74"/>
<evidence type="ECO:0000313" key="2">
    <source>
        <dbReference type="Proteomes" id="UP000231292"/>
    </source>
</evidence>
<dbReference type="Proteomes" id="UP000231292">
    <property type="component" value="Unassembled WGS sequence"/>
</dbReference>
<organism evidence="1 2">
    <name type="scientific">Candidatus Sherwoodlollariibacterium unditelluris</name>
    <dbReference type="NCBI Taxonomy" id="1974757"/>
    <lineage>
        <taxon>Bacteria</taxon>
        <taxon>Pseudomonadati</taxon>
        <taxon>Candidatus Omnitrophota</taxon>
        <taxon>Candidatus Sherwoodlollariibacterium</taxon>
    </lineage>
</organism>
<dbReference type="InterPro" id="IPR036388">
    <property type="entry name" value="WH-like_DNA-bd_sf"/>
</dbReference>
<evidence type="ECO:0000313" key="1">
    <source>
        <dbReference type="EMBL" id="PIP19212.1"/>
    </source>
</evidence>
<dbReference type="EMBL" id="PCRK01000099">
    <property type="protein sequence ID" value="PIP19212.1"/>
    <property type="molecule type" value="Genomic_DNA"/>
</dbReference>
<proteinExistence type="predicted"/>
<gene>
    <name evidence="1" type="ORF">COX41_04090</name>
</gene>
<sequence>MRSPVKKIFNGREDWQLRVSAMVRSIMSSLKRALCIRPNNTAFCSALGNAPNAVRKTSALACTAVIGEPPLQDKFTTVPTMCQGENAVFYRSPEYALKQAVVKTTQKILDLVRQNPPITREELAKAIGLSNAGIKFNLNKMKKENLLRRIGPDKGGHWEITKI</sequence>
<dbReference type="Gene3D" id="1.10.10.10">
    <property type="entry name" value="Winged helix-like DNA-binding domain superfamily/Winged helix DNA-binding domain"/>
    <property type="match status" value="1"/>
</dbReference>
<evidence type="ECO:0008006" key="3">
    <source>
        <dbReference type="Google" id="ProtNLM"/>
    </source>
</evidence>
<accession>A0A2G9YJ74</accession>